<dbReference type="AlphaFoldDB" id="A0A8H4AXT1"/>
<evidence type="ECO:0000313" key="1">
    <source>
        <dbReference type="EMBL" id="KAF0542498.1"/>
    </source>
</evidence>
<proteinExistence type="predicted"/>
<sequence>MSQFVKMQQLLQHLEISFVENIFVLHSPMSFAIMKILMKKNGKIDFNLIKIGKLLVSEMPRKFILPTRCTRVPSYLLMILLRNIRKKQATPHLQYKNDEVNNSDSISEWKCHNCGFNPNACKML</sequence>
<dbReference type="EMBL" id="WTPW01000143">
    <property type="protein sequence ID" value="KAF0542498.1"/>
    <property type="molecule type" value="Genomic_DNA"/>
</dbReference>
<comment type="caution">
    <text evidence="1">The sequence shown here is derived from an EMBL/GenBank/DDBJ whole genome shotgun (WGS) entry which is preliminary data.</text>
</comment>
<keyword evidence="2" id="KW-1185">Reference proteome</keyword>
<dbReference type="Proteomes" id="UP000439903">
    <property type="component" value="Unassembled WGS sequence"/>
</dbReference>
<gene>
    <name evidence="1" type="ORF">F8M41_004598</name>
</gene>
<organism evidence="1 2">
    <name type="scientific">Gigaspora margarita</name>
    <dbReference type="NCBI Taxonomy" id="4874"/>
    <lineage>
        <taxon>Eukaryota</taxon>
        <taxon>Fungi</taxon>
        <taxon>Fungi incertae sedis</taxon>
        <taxon>Mucoromycota</taxon>
        <taxon>Glomeromycotina</taxon>
        <taxon>Glomeromycetes</taxon>
        <taxon>Diversisporales</taxon>
        <taxon>Gigasporaceae</taxon>
        <taxon>Gigaspora</taxon>
    </lineage>
</organism>
<protein>
    <submittedName>
        <fullName evidence="1">Uncharacterized protein</fullName>
    </submittedName>
</protein>
<accession>A0A8H4AXT1</accession>
<name>A0A8H4AXT1_GIGMA</name>
<evidence type="ECO:0000313" key="2">
    <source>
        <dbReference type="Proteomes" id="UP000439903"/>
    </source>
</evidence>
<reference evidence="1 2" key="1">
    <citation type="journal article" date="2019" name="Environ. Microbiol.">
        <title>At the nexus of three kingdoms: the genome of the mycorrhizal fungus Gigaspora margarita provides insights into plant, endobacterial and fungal interactions.</title>
        <authorList>
            <person name="Venice F."/>
            <person name="Ghignone S."/>
            <person name="Salvioli di Fossalunga A."/>
            <person name="Amselem J."/>
            <person name="Novero M."/>
            <person name="Xianan X."/>
            <person name="Sedzielewska Toro K."/>
            <person name="Morin E."/>
            <person name="Lipzen A."/>
            <person name="Grigoriev I.V."/>
            <person name="Henrissat B."/>
            <person name="Martin F.M."/>
            <person name="Bonfante P."/>
        </authorList>
    </citation>
    <scope>NUCLEOTIDE SEQUENCE [LARGE SCALE GENOMIC DNA]</scope>
    <source>
        <strain evidence="1 2">BEG34</strain>
    </source>
</reference>